<feature type="region of interest" description="Disordered" evidence="4">
    <location>
        <begin position="283"/>
        <end position="329"/>
    </location>
</feature>
<feature type="compositionally biased region" description="Low complexity" evidence="4">
    <location>
        <begin position="444"/>
        <end position="453"/>
    </location>
</feature>
<organism evidence="6 7">
    <name type="scientific">Methylobacterium gnaphalii</name>
    <dbReference type="NCBI Taxonomy" id="1010610"/>
    <lineage>
        <taxon>Bacteria</taxon>
        <taxon>Pseudomonadati</taxon>
        <taxon>Pseudomonadota</taxon>
        <taxon>Alphaproteobacteria</taxon>
        <taxon>Hyphomicrobiales</taxon>
        <taxon>Methylobacteriaceae</taxon>
        <taxon>Methylobacterium</taxon>
    </lineage>
</organism>
<dbReference type="SMART" id="SM00028">
    <property type="entry name" value="TPR"/>
    <property type="match status" value="2"/>
</dbReference>
<evidence type="ECO:0000256" key="2">
    <source>
        <dbReference type="ARBA" id="ARBA00022748"/>
    </source>
</evidence>
<evidence type="ECO:0000256" key="3">
    <source>
        <dbReference type="PROSITE-ProRule" id="PRU00339"/>
    </source>
</evidence>
<keyword evidence="3" id="KW-0802">TPR repeat</keyword>
<reference evidence="6 7" key="1">
    <citation type="submission" date="2019-07" db="EMBL/GenBank/DDBJ databases">
        <title>Whole genome shotgun sequence of Methylobacterium gnaphalii NBRC 107716.</title>
        <authorList>
            <person name="Hosoyama A."/>
            <person name="Uohara A."/>
            <person name="Ohji S."/>
            <person name="Ichikawa N."/>
        </authorList>
    </citation>
    <scope>NUCLEOTIDE SEQUENCE [LARGE SCALE GENOMIC DNA]</scope>
    <source>
        <strain evidence="6 7">NBRC 107716</strain>
    </source>
</reference>
<keyword evidence="5" id="KW-0812">Transmembrane</keyword>
<dbReference type="Gene3D" id="1.25.40.10">
    <property type="entry name" value="Tetratricopeptide repeat domain"/>
    <property type="match status" value="1"/>
</dbReference>
<dbReference type="GO" id="GO:0005886">
    <property type="term" value="C:plasma membrane"/>
    <property type="evidence" value="ECO:0007669"/>
    <property type="project" value="TreeGrafter"/>
</dbReference>
<dbReference type="EMBL" id="BJZV01000006">
    <property type="protein sequence ID" value="GEP09585.1"/>
    <property type="molecule type" value="Genomic_DNA"/>
</dbReference>
<dbReference type="PANTHER" id="PTHR47870:SF4">
    <property type="entry name" value="CYTOCHROME C-TYPE BIOGENESIS PROTEIN CYCH"/>
    <property type="match status" value="1"/>
</dbReference>
<dbReference type="InterPro" id="IPR019734">
    <property type="entry name" value="TPR_rpt"/>
</dbReference>
<feature type="compositionally biased region" description="Basic and acidic residues" evidence="4">
    <location>
        <begin position="292"/>
        <end position="312"/>
    </location>
</feature>
<dbReference type="Proteomes" id="UP000321750">
    <property type="component" value="Unassembled WGS sequence"/>
</dbReference>
<comment type="subcellular location">
    <subcellularLocation>
        <location evidence="1">Cell envelope</location>
    </subcellularLocation>
</comment>
<keyword evidence="7" id="KW-1185">Reference proteome</keyword>
<evidence type="ECO:0000256" key="1">
    <source>
        <dbReference type="ARBA" id="ARBA00004196"/>
    </source>
</evidence>
<dbReference type="GO" id="GO:0017004">
    <property type="term" value="P:cytochrome complex assembly"/>
    <property type="evidence" value="ECO:0007669"/>
    <property type="project" value="UniProtKB-KW"/>
</dbReference>
<feature type="transmembrane region" description="Helical" evidence="5">
    <location>
        <begin position="6"/>
        <end position="24"/>
    </location>
</feature>
<dbReference type="GO" id="GO:0030313">
    <property type="term" value="C:cell envelope"/>
    <property type="evidence" value="ECO:0007669"/>
    <property type="project" value="UniProtKB-SubCell"/>
</dbReference>
<evidence type="ECO:0000256" key="4">
    <source>
        <dbReference type="SAM" id="MobiDB-lite"/>
    </source>
</evidence>
<dbReference type="NCBIfam" id="TIGR03142">
    <property type="entry name" value="cytochro_ccmI"/>
    <property type="match status" value="1"/>
</dbReference>
<feature type="repeat" description="TPR" evidence="3">
    <location>
        <begin position="164"/>
        <end position="197"/>
    </location>
</feature>
<evidence type="ECO:0000313" key="6">
    <source>
        <dbReference type="EMBL" id="GEP09585.1"/>
    </source>
</evidence>
<dbReference type="AlphaFoldDB" id="A0A512JI01"/>
<proteinExistence type="predicted"/>
<gene>
    <name evidence="6" type="ORF">MGN01_14300</name>
</gene>
<dbReference type="PROSITE" id="PS50005">
    <property type="entry name" value="TPR"/>
    <property type="match status" value="1"/>
</dbReference>
<evidence type="ECO:0000313" key="7">
    <source>
        <dbReference type="Proteomes" id="UP000321750"/>
    </source>
</evidence>
<keyword evidence="5" id="KW-0472">Membrane</keyword>
<dbReference type="OrthoDB" id="9815847at2"/>
<protein>
    <submittedName>
        <fullName evidence="6">Uncharacterized protein</fullName>
    </submittedName>
</protein>
<dbReference type="RefSeq" id="WP_147045895.1">
    <property type="nucleotide sequence ID" value="NZ_BJZV01000006.1"/>
</dbReference>
<name>A0A512JI01_9HYPH</name>
<keyword evidence="5" id="KW-1133">Transmembrane helix</keyword>
<keyword evidence="2" id="KW-0201">Cytochrome c-type biogenesis</keyword>
<dbReference type="InterPro" id="IPR017560">
    <property type="entry name" value="Cyt_c_biogenesis_CcmI"/>
</dbReference>
<dbReference type="InterPro" id="IPR011990">
    <property type="entry name" value="TPR-like_helical_dom_sf"/>
</dbReference>
<feature type="compositionally biased region" description="Polar residues" evidence="4">
    <location>
        <begin position="415"/>
        <end position="425"/>
    </location>
</feature>
<feature type="region of interest" description="Disordered" evidence="4">
    <location>
        <begin position="406"/>
        <end position="453"/>
    </location>
</feature>
<dbReference type="InterPro" id="IPR051263">
    <property type="entry name" value="C-type_cytochrome_biogenesis"/>
</dbReference>
<dbReference type="SUPFAM" id="SSF48452">
    <property type="entry name" value="TPR-like"/>
    <property type="match status" value="1"/>
</dbReference>
<dbReference type="PANTHER" id="PTHR47870">
    <property type="entry name" value="CYTOCHROME C-TYPE BIOGENESIS PROTEIN CCMH"/>
    <property type="match status" value="1"/>
</dbReference>
<evidence type="ECO:0000256" key="5">
    <source>
        <dbReference type="SAM" id="Phobius"/>
    </source>
</evidence>
<feature type="transmembrane region" description="Helical" evidence="5">
    <location>
        <begin position="103"/>
        <end position="123"/>
    </location>
</feature>
<accession>A0A512JI01</accession>
<sequence>MTAIWFILAIMTGSAVLALLWPLARREKTEQGSSGEAGLSTETAFYEDQLAEIERDLGRGLIGPSEAEAARTEAARRLLRASREGRMEEAGPIAEPHLRQRRAASAFALSTVPLVALVVYGLYGSPNLPSQTEADRKTAQQGGEGMMKAIAQVEAKLASNPNDARGWTVIAPVYMRIGRFDDAARAYEQVVRLQGENSERLANWGEAMVAAGEGAVTPQARKLFERALSLDATSAKPQFYLARGDELAGNPAGAAKRLEALAAQGPEDAPWMGLVRQNLARLKGEAPPSEPSKAEADAKAASPKPDEPRPTEAKPPASPAAGLQSLPPNERMAAIRSMVEGLDRRLAQQGGSAEEWMRLVRSYGTLGERDKAREALERGRTALADDAEGRARLEAEAKALDLAEPGRQGDAGAASQPQQAGNASPQADAALRPDPRPHAMMPSETSGGAADGAAAAIQAMPAAEREAAVRGMVAGLDRRLAAKGGSVDEWMRLVRSYTALGDRPAAAGALDRARMALAADAGALQRLDGLARDLNLRTAAAGQ</sequence>
<comment type="caution">
    <text evidence="6">The sequence shown here is derived from an EMBL/GenBank/DDBJ whole genome shotgun (WGS) entry which is preliminary data.</text>
</comment>